<dbReference type="SUPFAM" id="SSF53335">
    <property type="entry name" value="S-adenosyl-L-methionine-dependent methyltransferases"/>
    <property type="match status" value="1"/>
</dbReference>
<evidence type="ECO:0000256" key="1">
    <source>
        <dbReference type="ARBA" id="ARBA00022679"/>
    </source>
</evidence>
<dbReference type="PANTHER" id="PTHR44068:SF1">
    <property type="entry name" value="HYPOTHETICAL LOC100005854"/>
    <property type="match status" value="1"/>
</dbReference>
<dbReference type="RefSeq" id="WP_149840672.1">
    <property type="nucleotide sequence ID" value="NZ_VUOC01000004.1"/>
</dbReference>
<sequence>MTEEEIKAVALQLGHPQGEEGIKVAAKLHEINGSMIQRTIDLLHCRDQDTVLEIGPGNGGYAPYVLSRAAGIHYYGIDISATVIELAKENLAAEIAAGTASFILGNGVELPYTDNFFDKVFTVNTLYFWEDPLQQLAEIYRVLKPGGILIPGIRSPHYMKTLPFTQYGFRMYDATQAAALLEKAGFSIADTVEENVEIKTERKTEVDERIYIVAKKP</sequence>
<dbReference type="InterPro" id="IPR029063">
    <property type="entry name" value="SAM-dependent_MTases_sf"/>
</dbReference>
<reference evidence="3 4" key="2">
    <citation type="submission" date="2019-09" db="EMBL/GenBank/DDBJ databases">
        <authorList>
            <person name="Jin C."/>
        </authorList>
    </citation>
    <scope>NUCLEOTIDE SEQUENCE [LARGE SCALE GENOMIC DNA]</scope>
    <source>
        <strain evidence="3 4">BN140078</strain>
    </source>
</reference>
<feature type="domain" description="Methyltransferase type 11" evidence="2">
    <location>
        <begin position="52"/>
        <end position="150"/>
    </location>
</feature>
<keyword evidence="3" id="KW-0489">Methyltransferase</keyword>
<dbReference type="InterPro" id="IPR050447">
    <property type="entry name" value="Erg6_SMT_methyltransf"/>
</dbReference>
<evidence type="ECO:0000313" key="4">
    <source>
        <dbReference type="Proteomes" id="UP000324611"/>
    </source>
</evidence>
<dbReference type="GO" id="GO:0003838">
    <property type="term" value="F:sterol 24-C-methyltransferase activity"/>
    <property type="evidence" value="ECO:0007669"/>
    <property type="project" value="TreeGrafter"/>
</dbReference>
<proteinExistence type="predicted"/>
<accession>A0A5B2VKZ8</accession>
<protein>
    <submittedName>
        <fullName evidence="3">Class I SAM-dependent methyltransferase</fullName>
    </submittedName>
</protein>
<keyword evidence="4" id="KW-1185">Reference proteome</keyword>
<dbReference type="EMBL" id="VUOC01000004">
    <property type="protein sequence ID" value="KAA2239494.1"/>
    <property type="molecule type" value="Genomic_DNA"/>
</dbReference>
<name>A0A5B2VKZ8_9BACT</name>
<dbReference type="AlphaFoldDB" id="A0A5B2VKZ8"/>
<dbReference type="GO" id="GO:0032259">
    <property type="term" value="P:methylation"/>
    <property type="evidence" value="ECO:0007669"/>
    <property type="project" value="UniProtKB-KW"/>
</dbReference>
<reference evidence="3 4" key="1">
    <citation type="submission" date="2019-09" db="EMBL/GenBank/DDBJ databases">
        <title>Chitinophaga ginsengihumi sp. nov., isolated from soil of ginseng rhizosphere.</title>
        <authorList>
            <person name="Lee J."/>
        </authorList>
    </citation>
    <scope>NUCLEOTIDE SEQUENCE [LARGE SCALE GENOMIC DNA]</scope>
    <source>
        <strain evidence="3 4">BN140078</strain>
    </source>
</reference>
<evidence type="ECO:0000313" key="3">
    <source>
        <dbReference type="EMBL" id="KAA2239494.1"/>
    </source>
</evidence>
<comment type="caution">
    <text evidence="3">The sequence shown here is derived from an EMBL/GenBank/DDBJ whole genome shotgun (WGS) entry which is preliminary data.</text>
</comment>
<dbReference type="CDD" id="cd02440">
    <property type="entry name" value="AdoMet_MTases"/>
    <property type="match status" value="1"/>
</dbReference>
<dbReference type="Pfam" id="PF08241">
    <property type="entry name" value="Methyltransf_11"/>
    <property type="match status" value="1"/>
</dbReference>
<dbReference type="Proteomes" id="UP000324611">
    <property type="component" value="Unassembled WGS sequence"/>
</dbReference>
<dbReference type="GO" id="GO:0016126">
    <property type="term" value="P:sterol biosynthetic process"/>
    <property type="evidence" value="ECO:0007669"/>
    <property type="project" value="TreeGrafter"/>
</dbReference>
<dbReference type="PANTHER" id="PTHR44068">
    <property type="entry name" value="ZGC:194242"/>
    <property type="match status" value="1"/>
</dbReference>
<dbReference type="Gene3D" id="3.40.50.150">
    <property type="entry name" value="Vaccinia Virus protein VP39"/>
    <property type="match status" value="1"/>
</dbReference>
<evidence type="ECO:0000259" key="2">
    <source>
        <dbReference type="Pfam" id="PF08241"/>
    </source>
</evidence>
<dbReference type="InterPro" id="IPR013216">
    <property type="entry name" value="Methyltransf_11"/>
</dbReference>
<keyword evidence="1 3" id="KW-0808">Transferase</keyword>
<organism evidence="3 4">
    <name type="scientific">Chitinophaga agrisoli</name>
    <dbReference type="NCBI Taxonomy" id="2607653"/>
    <lineage>
        <taxon>Bacteria</taxon>
        <taxon>Pseudomonadati</taxon>
        <taxon>Bacteroidota</taxon>
        <taxon>Chitinophagia</taxon>
        <taxon>Chitinophagales</taxon>
        <taxon>Chitinophagaceae</taxon>
        <taxon>Chitinophaga</taxon>
    </lineage>
</organism>
<gene>
    <name evidence="3" type="ORF">F0L74_25165</name>
</gene>